<dbReference type="Gene3D" id="1.10.10.10">
    <property type="entry name" value="Winged helix-like DNA-binding domain superfamily/Winged helix DNA-binding domain"/>
    <property type="match status" value="1"/>
</dbReference>
<dbReference type="InterPro" id="IPR036388">
    <property type="entry name" value="WH-like_DNA-bd_sf"/>
</dbReference>
<evidence type="ECO:0000259" key="4">
    <source>
        <dbReference type="PROSITE" id="PS50949"/>
    </source>
</evidence>
<dbReference type="Pfam" id="PF00392">
    <property type="entry name" value="GntR"/>
    <property type="match status" value="1"/>
</dbReference>
<dbReference type="PANTHER" id="PTHR43537:SF5">
    <property type="entry name" value="UXU OPERON TRANSCRIPTIONAL REGULATOR"/>
    <property type="match status" value="1"/>
</dbReference>
<evidence type="ECO:0000313" key="5">
    <source>
        <dbReference type="EMBL" id="WZL75979.1"/>
    </source>
</evidence>
<dbReference type="CDD" id="cd07377">
    <property type="entry name" value="WHTH_GntR"/>
    <property type="match status" value="1"/>
</dbReference>
<dbReference type="InterPro" id="IPR036390">
    <property type="entry name" value="WH_DNA-bd_sf"/>
</dbReference>
<keyword evidence="6" id="KW-1185">Reference proteome</keyword>
<evidence type="ECO:0000256" key="1">
    <source>
        <dbReference type="ARBA" id="ARBA00023015"/>
    </source>
</evidence>
<dbReference type="SUPFAM" id="SSF46785">
    <property type="entry name" value="Winged helix' DNA-binding domain"/>
    <property type="match status" value="1"/>
</dbReference>
<organism evidence="5 6">
    <name type="scientific">Thermatribacter velox</name>
    <dbReference type="NCBI Taxonomy" id="3039681"/>
    <lineage>
        <taxon>Bacteria</taxon>
        <taxon>Pseudomonadati</taxon>
        <taxon>Atribacterota</taxon>
        <taxon>Atribacteria</taxon>
        <taxon>Atribacterales</taxon>
        <taxon>Thermatribacteraceae</taxon>
        <taxon>Thermatribacter</taxon>
    </lineage>
</organism>
<keyword evidence="2" id="KW-0238">DNA-binding</keyword>
<evidence type="ECO:0000256" key="3">
    <source>
        <dbReference type="ARBA" id="ARBA00023163"/>
    </source>
</evidence>
<dbReference type="PRINTS" id="PR00035">
    <property type="entry name" value="HTHGNTR"/>
</dbReference>
<name>A0ABZ2YDT7_9BACT</name>
<dbReference type="PANTHER" id="PTHR43537">
    <property type="entry name" value="TRANSCRIPTIONAL REGULATOR, GNTR FAMILY"/>
    <property type="match status" value="1"/>
</dbReference>
<dbReference type="Pfam" id="PF07729">
    <property type="entry name" value="FCD"/>
    <property type="match status" value="1"/>
</dbReference>
<keyword evidence="3" id="KW-0804">Transcription</keyword>
<dbReference type="InterPro" id="IPR000524">
    <property type="entry name" value="Tscrpt_reg_HTH_GntR"/>
</dbReference>
<gene>
    <name evidence="5" type="ORF">QBE54_10405</name>
</gene>
<dbReference type="SMART" id="SM00345">
    <property type="entry name" value="HTH_GNTR"/>
    <property type="match status" value="1"/>
</dbReference>
<dbReference type="SUPFAM" id="SSF48008">
    <property type="entry name" value="GntR ligand-binding domain-like"/>
    <property type="match status" value="1"/>
</dbReference>
<feature type="domain" description="HTH gntR-type" evidence="4">
    <location>
        <begin position="14"/>
        <end position="82"/>
    </location>
</feature>
<keyword evidence="1" id="KW-0805">Transcription regulation</keyword>
<evidence type="ECO:0000256" key="2">
    <source>
        <dbReference type="ARBA" id="ARBA00023125"/>
    </source>
</evidence>
<dbReference type="InterPro" id="IPR011711">
    <property type="entry name" value="GntR_C"/>
</dbReference>
<reference evidence="5 6" key="1">
    <citation type="submission" date="2023-03" db="EMBL/GenBank/DDBJ databases">
        <title>Novel Species.</title>
        <authorList>
            <person name="Ma S."/>
        </authorList>
    </citation>
    <scope>NUCLEOTIDE SEQUENCE [LARGE SCALE GENOMIC DNA]</scope>
    <source>
        <strain evidence="5 6">B11</strain>
    </source>
</reference>
<accession>A0ABZ2YDT7</accession>
<dbReference type="RefSeq" id="WP_369018133.1">
    <property type="nucleotide sequence ID" value="NZ_CP121689.1"/>
</dbReference>
<dbReference type="EMBL" id="CP121689">
    <property type="protein sequence ID" value="WZL75979.1"/>
    <property type="molecule type" value="Genomic_DNA"/>
</dbReference>
<dbReference type="SMART" id="SM00895">
    <property type="entry name" value="FCD"/>
    <property type="match status" value="1"/>
</dbReference>
<dbReference type="Gene3D" id="1.20.120.530">
    <property type="entry name" value="GntR ligand-binding domain-like"/>
    <property type="match status" value="1"/>
</dbReference>
<protein>
    <submittedName>
        <fullName evidence="5">FadR/GntR family transcriptional regulator</fullName>
    </submittedName>
</protein>
<evidence type="ECO:0000313" key="6">
    <source>
        <dbReference type="Proteomes" id="UP001461341"/>
    </source>
</evidence>
<dbReference type="InterPro" id="IPR008920">
    <property type="entry name" value="TF_FadR/GntR_C"/>
</dbReference>
<proteinExistence type="predicted"/>
<dbReference type="Proteomes" id="UP001461341">
    <property type="component" value="Chromosome"/>
</dbReference>
<sequence length="235" mass="26456">MNDKNKVFRPVGNLSLLRLTLERIEESLLSRQLKPGDWLPPQSELCNMLGVSRSTVREALRMLEAIGIVKTVRGKGTYIPEKPSGENLNPLIFSFLLESSSSEDIFEFRAVIEPVLTALAAQKATEEDFNRLRKILADLKEALNKKYPTDELAKKDMAFHKAIFACCKNPYLEKIGVVALKLFRNSIARSITIDPLSAITDHENILKAMESKDASKIHSVVLSILEGWKKRAFET</sequence>
<dbReference type="PROSITE" id="PS50949">
    <property type="entry name" value="HTH_GNTR"/>
    <property type="match status" value="1"/>
</dbReference>